<dbReference type="CDD" id="cd00077">
    <property type="entry name" value="HDc"/>
    <property type="match status" value="1"/>
</dbReference>
<evidence type="ECO:0000259" key="10">
    <source>
        <dbReference type="PROSITE" id="PS51845"/>
    </source>
</evidence>
<feature type="active site" description="Proton donor" evidence="5">
    <location>
        <position position="528"/>
    </location>
</feature>
<name>A0A210PI87_MIZYE</name>
<feature type="binding site" evidence="6">
    <location>
        <begin position="528"/>
        <end position="532"/>
    </location>
    <ligand>
        <name>AMP</name>
        <dbReference type="ChEBI" id="CHEBI:456215"/>
    </ligand>
</feature>
<proteinExistence type="inferred from homology"/>
<evidence type="ECO:0000313" key="12">
    <source>
        <dbReference type="Proteomes" id="UP000242188"/>
    </source>
</evidence>
<dbReference type="Gene3D" id="1.10.1300.10">
    <property type="entry name" value="3'5'-cyclic nucleotide phosphodiesterase, catalytic domain"/>
    <property type="match status" value="1"/>
</dbReference>
<dbReference type="InterPro" id="IPR003018">
    <property type="entry name" value="GAF"/>
</dbReference>
<dbReference type="GO" id="GO:0046872">
    <property type="term" value="F:metal ion binding"/>
    <property type="evidence" value="ECO:0007669"/>
    <property type="project" value="UniProtKB-KW"/>
</dbReference>
<organism evidence="11 12">
    <name type="scientific">Mizuhopecten yessoensis</name>
    <name type="common">Japanese scallop</name>
    <name type="synonym">Patinopecten yessoensis</name>
    <dbReference type="NCBI Taxonomy" id="6573"/>
    <lineage>
        <taxon>Eukaryota</taxon>
        <taxon>Metazoa</taxon>
        <taxon>Spiralia</taxon>
        <taxon>Lophotrochozoa</taxon>
        <taxon>Mollusca</taxon>
        <taxon>Bivalvia</taxon>
        <taxon>Autobranchia</taxon>
        <taxon>Pteriomorphia</taxon>
        <taxon>Pectinida</taxon>
        <taxon>Pectinoidea</taxon>
        <taxon>Pectinidae</taxon>
        <taxon>Mizuhopecten</taxon>
    </lineage>
</organism>
<dbReference type="EC" id="3.1.4.-" evidence="8"/>
<comment type="similarity">
    <text evidence="1 8">Belongs to the cyclic nucleotide phosphodiesterase family.</text>
</comment>
<dbReference type="AlphaFoldDB" id="A0A210PI87"/>
<feature type="compositionally biased region" description="Basic and acidic residues" evidence="9">
    <location>
        <begin position="775"/>
        <end position="788"/>
    </location>
</feature>
<accession>A0A210PI87</accession>
<comment type="caution">
    <text evidence="11">The sequence shown here is derived from an EMBL/GenBank/DDBJ whole genome shotgun (WGS) entry which is preliminary data.</text>
</comment>
<feature type="region of interest" description="Disordered" evidence="9">
    <location>
        <begin position="775"/>
        <end position="815"/>
    </location>
</feature>
<feature type="domain" description="PDEase" evidence="10">
    <location>
        <begin position="452"/>
        <end position="772"/>
    </location>
</feature>
<protein>
    <recommendedName>
        <fullName evidence="8">Phosphodiesterase</fullName>
        <ecNumber evidence="8">3.1.4.-</ecNumber>
    </recommendedName>
</protein>
<dbReference type="PANTHER" id="PTHR11347">
    <property type="entry name" value="CYCLIC NUCLEOTIDE PHOSPHODIESTERASE"/>
    <property type="match status" value="1"/>
</dbReference>
<dbReference type="STRING" id="6573.A0A210PI87"/>
<feature type="binding site" evidence="6">
    <location>
        <position position="677"/>
    </location>
    <ligand>
        <name>AMP</name>
        <dbReference type="ChEBI" id="CHEBI:456215"/>
    </ligand>
</feature>
<evidence type="ECO:0000256" key="6">
    <source>
        <dbReference type="PIRSR" id="PIRSR623088-2"/>
    </source>
</evidence>
<keyword evidence="4 8" id="KW-0378">Hydrolase</keyword>
<dbReference type="InterPro" id="IPR023174">
    <property type="entry name" value="PDEase_CS"/>
</dbReference>
<dbReference type="GO" id="GO:0007165">
    <property type="term" value="P:signal transduction"/>
    <property type="evidence" value="ECO:0007669"/>
    <property type="project" value="InterPro"/>
</dbReference>
<dbReference type="Proteomes" id="UP000242188">
    <property type="component" value="Unassembled WGS sequence"/>
</dbReference>
<feature type="binding site" evidence="6">
    <location>
        <position position="567"/>
    </location>
    <ligand>
        <name>AMP</name>
        <dbReference type="ChEBI" id="CHEBI:456215"/>
    </ligand>
</feature>
<dbReference type="InterPro" id="IPR023088">
    <property type="entry name" value="PDEase"/>
</dbReference>
<evidence type="ECO:0000256" key="1">
    <source>
        <dbReference type="ARBA" id="ARBA00007648"/>
    </source>
</evidence>
<dbReference type="OrthoDB" id="295473at2759"/>
<evidence type="ECO:0000256" key="7">
    <source>
        <dbReference type="PIRSR" id="PIRSR623088-3"/>
    </source>
</evidence>
<feature type="compositionally biased region" description="Acidic residues" evidence="9">
    <location>
        <begin position="805"/>
        <end position="815"/>
    </location>
</feature>
<dbReference type="PROSITE" id="PS51845">
    <property type="entry name" value="PDEASE_I_2"/>
    <property type="match status" value="1"/>
</dbReference>
<dbReference type="Pfam" id="PF01590">
    <property type="entry name" value="GAF"/>
    <property type="match status" value="2"/>
</dbReference>
<evidence type="ECO:0000313" key="11">
    <source>
        <dbReference type="EMBL" id="OWF36193.1"/>
    </source>
</evidence>
<dbReference type="SMART" id="SM00065">
    <property type="entry name" value="GAF"/>
    <property type="match status" value="2"/>
</dbReference>
<dbReference type="Gene3D" id="3.30.450.40">
    <property type="match status" value="2"/>
</dbReference>
<evidence type="ECO:0000256" key="8">
    <source>
        <dbReference type="RuleBase" id="RU363067"/>
    </source>
</evidence>
<feature type="binding site" evidence="7">
    <location>
        <position position="532"/>
    </location>
    <ligand>
        <name>Zn(2+)</name>
        <dbReference type="ChEBI" id="CHEBI:29105"/>
        <label>1</label>
    </ligand>
</feature>
<dbReference type="InterPro" id="IPR029016">
    <property type="entry name" value="GAF-like_dom_sf"/>
</dbReference>
<evidence type="ECO:0000256" key="5">
    <source>
        <dbReference type="PIRSR" id="PIRSR623088-1"/>
    </source>
</evidence>
<gene>
    <name evidence="11" type="ORF">KP79_PYT03249</name>
</gene>
<evidence type="ECO:0000256" key="4">
    <source>
        <dbReference type="ARBA" id="ARBA00022801"/>
    </source>
</evidence>
<dbReference type="InterPro" id="IPR036971">
    <property type="entry name" value="PDEase_catalytic_dom_sf"/>
</dbReference>
<dbReference type="InterPro" id="IPR002073">
    <property type="entry name" value="PDEase_catalytic_dom"/>
</dbReference>
<sequence length="815" mass="93477">MSRNSFMLSLTKKSPFPGNMSTNRWSDLCSPRITELDVKIFLENNPSVFRRYVMDSINVDTLEELIKRKRRATSCRVTKRHKALLGDYDLLSTKDVASKLLESVNANNLLSRMEELSKILAQAVNGDSHSLYVPKNNDTELHIFRGGVTIPYGPTGKGSTVAAHAFNTRASLTVSDMSLELARFPKGTGPGEAIDVSVLCVPLILPSDDIIGVIEVVRNSKKYPFSRTDIQMAHALLSWMVACISENNVKRVLDSQRHLNDFLLDTTRIIFDEMTSTDLLVQKIMMFTKNLVNADRCSLFLVDEETNELYADYFDEGKKTTDGQSIISKKSQIRFSRDKGIAGYVARSGEVLNILDAYMDSRFNREVDKLTGYRTRNILCMPIVSKDQVVGVVQLINSLRGEHFTNADESAFKMFSVYCAMALHYSRLYNLLVRQQNQYKVALEVIQYHIVCKEEEMKELVSDPFIQEESIPYDFFSFDFCAYDFAPLLPQLFIHMVIDMFGEDTFEMEQLCRFTITVRKNYRDIAYHNWDHGFHVAHSLWCMMRESPNVFTKFEQMAILISGICHDVDHRGYNNAFFSKMDLPLASLYSTSVMEQHHYKHTVTILQMDGQGIFSFLTATEYKEMLGMVQHCILATDLALYFPNQKAITKQLDESTFDLQETAAKKQAIALMMTGADLCAISKPWETQGVTVDFLYEEFYDQGDLEKSHGIEPLPMMDRERITERPQQQVGFIDFICHPLYKTLHRILPGAKPLLDGCSKSREDWAQVLAQCTEEERKRKEEEKKEEVEKEEDETSENRETDTRSDEEETTVDES</sequence>
<evidence type="ECO:0000256" key="2">
    <source>
        <dbReference type="ARBA" id="ARBA00022535"/>
    </source>
</evidence>
<dbReference type="PRINTS" id="PR00387">
    <property type="entry name" value="PDIESTERASE1"/>
</dbReference>
<dbReference type="SUPFAM" id="SSF109604">
    <property type="entry name" value="HD-domain/PDEase-like"/>
    <property type="match status" value="1"/>
</dbReference>
<evidence type="ECO:0000256" key="3">
    <source>
        <dbReference type="ARBA" id="ARBA00022723"/>
    </source>
</evidence>
<comment type="cofactor">
    <cofactor evidence="8">
        <name>a divalent metal cation</name>
        <dbReference type="ChEBI" id="CHEBI:60240"/>
    </cofactor>
    <text evidence="8">Binds 2 divalent metal cations per subunit. Site 1 may preferentially bind zinc ions, while site 2 has a preference for magnesium and/or manganese ions.</text>
</comment>
<reference evidence="11 12" key="1">
    <citation type="journal article" date="2017" name="Nat. Ecol. Evol.">
        <title>Scallop genome provides insights into evolution of bilaterian karyotype and development.</title>
        <authorList>
            <person name="Wang S."/>
            <person name="Zhang J."/>
            <person name="Jiao W."/>
            <person name="Li J."/>
            <person name="Xun X."/>
            <person name="Sun Y."/>
            <person name="Guo X."/>
            <person name="Huan P."/>
            <person name="Dong B."/>
            <person name="Zhang L."/>
            <person name="Hu X."/>
            <person name="Sun X."/>
            <person name="Wang J."/>
            <person name="Zhao C."/>
            <person name="Wang Y."/>
            <person name="Wang D."/>
            <person name="Huang X."/>
            <person name="Wang R."/>
            <person name="Lv J."/>
            <person name="Li Y."/>
            <person name="Zhang Z."/>
            <person name="Liu B."/>
            <person name="Lu W."/>
            <person name="Hui Y."/>
            <person name="Liang J."/>
            <person name="Zhou Z."/>
            <person name="Hou R."/>
            <person name="Li X."/>
            <person name="Liu Y."/>
            <person name="Li H."/>
            <person name="Ning X."/>
            <person name="Lin Y."/>
            <person name="Zhao L."/>
            <person name="Xing Q."/>
            <person name="Dou J."/>
            <person name="Li Y."/>
            <person name="Mao J."/>
            <person name="Guo H."/>
            <person name="Dou H."/>
            <person name="Li T."/>
            <person name="Mu C."/>
            <person name="Jiang W."/>
            <person name="Fu Q."/>
            <person name="Fu X."/>
            <person name="Miao Y."/>
            <person name="Liu J."/>
            <person name="Yu Q."/>
            <person name="Li R."/>
            <person name="Liao H."/>
            <person name="Li X."/>
            <person name="Kong Y."/>
            <person name="Jiang Z."/>
            <person name="Chourrout D."/>
            <person name="Li R."/>
            <person name="Bao Z."/>
        </authorList>
    </citation>
    <scope>NUCLEOTIDE SEQUENCE [LARGE SCALE GENOMIC DNA]</scope>
    <source>
        <strain evidence="11 12">PY_sf001</strain>
    </source>
</reference>
<evidence type="ECO:0000256" key="9">
    <source>
        <dbReference type="SAM" id="MobiDB-lite"/>
    </source>
</evidence>
<dbReference type="FunFam" id="3.30.450.40:FF:000005">
    <property type="entry name" value="Phosphodiesterase"/>
    <property type="match status" value="1"/>
</dbReference>
<feature type="binding site" evidence="7">
    <location>
        <position position="567"/>
    </location>
    <ligand>
        <name>Zn(2+)</name>
        <dbReference type="ChEBI" id="CHEBI:29105"/>
        <label>2</label>
    </ligand>
</feature>
<feature type="binding site" evidence="6">
    <location>
        <position position="729"/>
    </location>
    <ligand>
        <name>AMP</name>
        <dbReference type="ChEBI" id="CHEBI:456215"/>
    </ligand>
</feature>
<dbReference type="InterPro" id="IPR003607">
    <property type="entry name" value="HD/PDEase_dom"/>
</dbReference>
<feature type="binding site" evidence="7">
    <location>
        <position position="677"/>
    </location>
    <ligand>
        <name>Zn(2+)</name>
        <dbReference type="ChEBI" id="CHEBI:29105"/>
        <label>1</label>
    </ligand>
</feature>
<dbReference type="SUPFAM" id="SSF55781">
    <property type="entry name" value="GAF domain-like"/>
    <property type="match status" value="2"/>
</dbReference>
<dbReference type="FunFam" id="1.10.1300.10:FF:000003">
    <property type="entry name" value="Phosphodiesterase"/>
    <property type="match status" value="1"/>
</dbReference>
<keyword evidence="12" id="KW-1185">Reference proteome</keyword>
<dbReference type="GO" id="GO:0004114">
    <property type="term" value="F:3',5'-cyclic-nucleotide phosphodiesterase activity"/>
    <property type="evidence" value="ECO:0007669"/>
    <property type="project" value="InterPro"/>
</dbReference>
<dbReference type="Pfam" id="PF00233">
    <property type="entry name" value="PDEase_I"/>
    <property type="match status" value="1"/>
</dbReference>
<keyword evidence="3 7" id="KW-0479">Metal-binding</keyword>
<keyword evidence="2" id="KW-0140">cGMP</keyword>
<feature type="binding site" evidence="7">
    <location>
        <position position="567"/>
    </location>
    <ligand>
        <name>Zn(2+)</name>
        <dbReference type="ChEBI" id="CHEBI:29105"/>
        <label>1</label>
    </ligand>
</feature>
<dbReference type="EMBL" id="NEDP02076663">
    <property type="protein sequence ID" value="OWF36193.1"/>
    <property type="molecule type" value="Genomic_DNA"/>
</dbReference>
<dbReference type="PROSITE" id="PS00126">
    <property type="entry name" value="PDEASE_I_1"/>
    <property type="match status" value="1"/>
</dbReference>
<feature type="binding site" evidence="7">
    <location>
        <position position="566"/>
    </location>
    <ligand>
        <name>Zn(2+)</name>
        <dbReference type="ChEBI" id="CHEBI:29105"/>
        <label>1</label>
    </ligand>
</feature>